<dbReference type="Gene3D" id="3.90.79.10">
    <property type="entry name" value="Nucleoside Triphosphate Pyrophosphohydrolase"/>
    <property type="match status" value="1"/>
</dbReference>
<proteinExistence type="inferred from homology"/>
<evidence type="ECO:0000313" key="5">
    <source>
        <dbReference type="EMBL" id="QGU94866.1"/>
    </source>
</evidence>
<keyword evidence="2 3" id="KW-0378">Hydrolase</keyword>
<dbReference type="InterPro" id="IPR000086">
    <property type="entry name" value="NUDIX_hydrolase_dom"/>
</dbReference>
<dbReference type="AlphaFoldDB" id="A0A6I6EVB7"/>
<dbReference type="PROSITE" id="PS00893">
    <property type="entry name" value="NUDIX_BOX"/>
    <property type="match status" value="1"/>
</dbReference>
<name>A0A6I6EVB7_9CLOT</name>
<dbReference type="InterPro" id="IPR020476">
    <property type="entry name" value="Nudix_hydrolase"/>
</dbReference>
<dbReference type="EMBL" id="CP046522">
    <property type="protein sequence ID" value="QGU94866.1"/>
    <property type="molecule type" value="Genomic_DNA"/>
</dbReference>
<comment type="similarity">
    <text evidence="1 3">Belongs to the Nudix hydrolase family.</text>
</comment>
<dbReference type="InterPro" id="IPR020084">
    <property type="entry name" value="NUDIX_hydrolase_CS"/>
</dbReference>
<organism evidence="5 6">
    <name type="scientific">Clostridium bovifaecis</name>
    <dbReference type="NCBI Taxonomy" id="2184719"/>
    <lineage>
        <taxon>Bacteria</taxon>
        <taxon>Bacillati</taxon>
        <taxon>Bacillota</taxon>
        <taxon>Clostridia</taxon>
        <taxon>Eubacteriales</taxon>
        <taxon>Clostridiaceae</taxon>
        <taxon>Clostridium</taxon>
    </lineage>
</organism>
<dbReference type="Proteomes" id="UP000422764">
    <property type="component" value="Chromosome"/>
</dbReference>
<feature type="domain" description="Nudix hydrolase" evidence="4">
    <location>
        <begin position="4"/>
        <end position="132"/>
    </location>
</feature>
<evidence type="ECO:0000256" key="1">
    <source>
        <dbReference type="ARBA" id="ARBA00005582"/>
    </source>
</evidence>
<dbReference type="InterPro" id="IPR015797">
    <property type="entry name" value="NUDIX_hydrolase-like_dom_sf"/>
</dbReference>
<dbReference type="PANTHER" id="PTHR43736">
    <property type="entry name" value="ADP-RIBOSE PYROPHOSPHATASE"/>
    <property type="match status" value="1"/>
</dbReference>
<reference evidence="5 6" key="1">
    <citation type="submission" date="2019-12" db="EMBL/GenBank/DDBJ databases">
        <title>Genome sequenceing of Clostridium bovifaecis.</title>
        <authorList>
            <person name="Yao Y."/>
        </authorList>
    </citation>
    <scope>NUCLEOTIDE SEQUENCE [LARGE SCALE GENOMIC DNA]</scope>
    <source>
        <strain evidence="5 6">BXX</strain>
    </source>
</reference>
<sequence>MENKIIVAVKGVILHDGKALIIKRSDYDGIGVGSWECVGGKIEFGENLEEALIREAREEVGLNITVEKLLYATTFKMDSSRQCVVLTYLCKSEEIEVELSKEHTAYLWATKEQLREFLMKSIIEDFDKNDVFLQIQ</sequence>
<accession>A0A6I6EVB7</accession>
<dbReference type="PROSITE" id="PS51462">
    <property type="entry name" value="NUDIX"/>
    <property type="match status" value="1"/>
</dbReference>
<protein>
    <submittedName>
        <fullName evidence="5">NUDIX domain-containing protein</fullName>
    </submittedName>
</protein>
<evidence type="ECO:0000256" key="3">
    <source>
        <dbReference type="RuleBase" id="RU003476"/>
    </source>
</evidence>
<dbReference type="CDD" id="cd04699">
    <property type="entry name" value="NUDIX_MutT_Nudt1"/>
    <property type="match status" value="1"/>
</dbReference>
<dbReference type="PANTHER" id="PTHR43736:SF1">
    <property type="entry name" value="DIHYDRONEOPTERIN TRIPHOSPHATE DIPHOSPHATASE"/>
    <property type="match status" value="1"/>
</dbReference>
<evidence type="ECO:0000313" key="6">
    <source>
        <dbReference type="Proteomes" id="UP000422764"/>
    </source>
</evidence>
<dbReference type="Pfam" id="PF00293">
    <property type="entry name" value="NUDIX"/>
    <property type="match status" value="1"/>
</dbReference>
<keyword evidence="6" id="KW-1185">Reference proteome</keyword>
<dbReference type="GO" id="GO:0016787">
    <property type="term" value="F:hydrolase activity"/>
    <property type="evidence" value="ECO:0007669"/>
    <property type="project" value="UniProtKB-KW"/>
</dbReference>
<dbReference type="SUPFAM" id="SSF55811">
    <property type="entry name" value="Nudix"/>
    <property type="match status" value="1"/>
</dbReference>
<evidence type="ECO:0000259" key="4">
    <source>
        <dbReference type="PROSITE" id="PS51462"/>
    </source>
</evidence>
<gene>
    <name evidence="5" type="ORF">GOM49_06920</name>
</gene>
<dbReference type="PRINTS" id="PR00502">
    <property type="entry name" value="NUDIXFAMILY"/>
</dbReference>
<evidence type="ECO:0000256" key="2">
    <source>
        <dbReference type="ARBA" id="ARBA00022801"/>
    </source>
</evidence>